<evidence type="ECO:0000256" key="3">
    <source>
        <dbReference type="ARBA" id="ARBA00022989"/>
    </source>
</evidence>
<name>W9CHT3_SCLBF</name>
<protein>
    <recommendedName>
        <fullName evidence="8">Rhodopsin domain-containing protein</fullName>
    </recommendedName>
</protein>
<evidence type="ECO:0000256" key="5">
    <source>
        <dbReference type="ARBA" id="ARBA00038359"/>
    </source>
</evidence>
<evidence type="ECO:0000256" key="6">
    <source>
        <dbReference type="SAM" id="MobiDB-lite"/>
    </source>
</evidence>
<keyword evidence="4 7" id="KW-0472">Membrane</keyword>
<proteinExistence type="inferred from homology"/>
<feature type="transmembrane region" description="Helical" evidence="7">
    <location>
        <begin position="66"/>
        <end position="93"/>
    </location>
</feature>
<dbReference type="InterPro" id="IPR052337">
    <property type="entry name" value="SAT4-like"/>
</dbReference>
<feature type="transmembrane region" description="Helical" evidence="7">
    <location>
        <begin position="194"/>
        <end position="214"/>
    </location>
</feature>
<keyword evidence="2 7" id="KW-0812">Transmembrane</keyword>
<dbReference type="PANTHER" id="PTHR33048">
    <property type="entry name" value="PTH11-LIKE INTEGRAL MEMBRANE PROTEIN (AFU_ORTHOLOGUE AFUA_5G11245)"/>
    <property type="match status" value="1"/>
</dbReference>
<dbReference type="EMBL" id="AYSA01000187">
    <property type="protein sequence ID" value="ESZ95416.1"/>
    <property type="molecule type" value="Genomic_DNA"/>
</dbReference>
<feature type="transmembrane region" description="Helical" evidence="7">
    <location>
        <begin position="226"/>
        <end position="248"/>
    </location>
</feature>
<dbReference type="PANTHER" id="PTHR33048:SF47">
    <property type="entry name" value="INTEGRAL MEMBRANE PROTEIN-RELATED"/>
    <property type="match status" value="1"/>
</dbReference>
<dbReference type="AlphaFoldDB" id="W9CHT3"/>
<dbReference type="InterPro" id="IPR049326">
    <property type="entry name" value="Rhodopsin_dom_fungi"/>
</dbReference>
<comment type="similarity">
    <text evidence="5">Belongs to the SAT4 family.</text>
</comment>
<feature type="transmembrane region" description="Helical" evidence="7">
    <location>
        <begin position="33"/>
        <end position="54"/>
    </location>
</feature>
<organism evidence="9 10">
    <name type="scientific">Sclerotinia borealis (strain F-4128)</name>
    <dbReference type="NCBI Taxonomy" id="1432307"/>
    <lineage>
        <taxon>Eukaryota</taxon>
        <taxon>Fungi</taxon>
        <taxon>Dikarya</taxon>
        <taxon>Ascomycota</taxon>
        <taxon>Pezizomycotina</taxon>
        <taxon>Leotiomycetes</taxon>
        <taxon>Helotiales</taxon>
        <taxon>Sclerotiniaceae</taxon>
        <taxon>Sclerotinia</taxon>
    </lineage>
</organism>
<evidence type="ECO:0000256" key="2">
    <source>
        <dbReference type="ARBA" id="ARBA00022692"/>
    </source>
</evidence>
<evidence type="ECO:0000259" key="8">
    <source>
        <dbReference type="Pfam" id="PF20684"/>
    </source>
</evidence>
<evidence type="ECO:0000313" key="9">
    <source>
        <dbReference type="EMBL" id="ESZ95416.1"/>
    </source>
</evidence>
<reference evidence="9 10" key="1">
    <citation type="journal article" date="2014" name="Genome Announc.">
        <title>Draft genome sequence of Sclerotinia borealis, a psychrophilic plant pathogenic fungus.</title>
        <authorList>
            <person name="Mardanov A.V."/>
            <person name="Beletsky A.V."/>
            <person name="Kadnikov V.V."/>
            <person name="Ignatov A.N."/>
            <person name="Ravin N.V."/>
        </authorList>
    </citation>
    <scope>NUCLEOTIDE SEQUENCE [LARGE SCALE GENOMIC DNA]</scope>
    <source>
        <strain evidence="10">F-4157</strain>
    </source>
</reference>
<accession>W9CHT3</accession>
<feature type="transmembrane region" description="Helical" evidence="7">
    <location>
        <begin position="143"/>
        <end position="161"/>
    </location>
</feature>
<evidence type="ECO:0000256" key="1">
    <source>
        <dbReference type="ARBA" id="ARBA00004141"/>
    </source>
</evidence>
<gene>
    <name evidence="9" type="ORF">SBOR_4211</name>
</gene>
<keyword evidence="3 7" id="KW-1133">Transmembrane helix</keyword>
<dbReference type="Pfam" id="PF20684">
    <property type="entry name" value="Fung_rhodopsin"/>
    <property type="match status" value="1"/>
</dbReference>
<feature type="transmembrane region" description="Helical" evidence="7">
    <location>
        <begin position="113"/>
        <end position="136"/>
    </location>
</feature>
<evidence type="ECO:0000256" key="7">
    <source>
        <dbReference type="SAM" id="Phobius"/>
    </source>
</evidence>
<dbReference type="HOGENOM" id="CLU_028200_12_8_1"/>
<dbReference type="Proteomes" id="UP000019487">
    <property type="component" value="Unassembled WGS sequence"/>
</dbReference>
<feature type="region of interest" description="Disordered" evidence="6">
    <location>
        <begin position="310"/>
        <end position="331"/>
    </location>
</feature>
<feature type="domain" description="Rhodopsin" evidence="8">
    <location>
        <begin position="55"/>
        <end position="286"/>
    </location>
</feature>
<dbReference type="GO" id="GO:0016020">
    <property type="term" value="C:membrane"/>
    <property type="evidence" value="ECO:0007669"/>
    <property type="project" value="UniProtKB-SubCell"/>
</dbReference>
<comment type="caution">
    <text evidence="9">The sequence shown here is derived from an EMBL/GenBank/DDBJ whole genome shotgun (WGS) entry which is preliminary data.</text>
</comment>
<dbReference type="OrthoDB" id="5342292at2759"/>
<comment type="subcellular location">
    <subcellularLocation>
        <location evidence="1">Membrane</location>
        <topology evidence="1">Multi-pass membrane protein</topology>
    </subcellularLocation>
</comment>
<keyword evidence="10" id="KW-1185">Reference proteome</keyword>
<sequence length="385" mass="41951">MALQIPPGTDLTKVPLAVNPSGAPPNFVNPPSLIGTVQGVGIFLAVVAFSMVCLRLRINVKHDHKLTIDDVSVVIGFVLALCYTGMVCSMGSSSRHAWDTPLSSIGPVYMKKLFATSLFYGPMLFFAKSAILLLYLRAFRPKHWLRVGVYVTLGVLLPAYWMNGKLSSTIHTFASANGDSGNGDCLVHLASPGFVQAGVNIAADLAIFFLPLPIILKLQMPRSKKIALCGVFATGIFALIASALTVYYRVQIIHNPDSTWSTAQTYVCIQAEVYATIMVACMPSFARAWNVSFKETKFYTSVQSLFTSVKGTQNSTGSSRKQPNLSESTSNLKNDSRYLELHSGSHESEVRTQTSNLSKTDPGIYRMVTVNISSETAPIYKVPHH</sequence>
<evidence type="ECO:0000313" key="10">
    <source>
        <dbReference type="Proteomes" id="UP000019487"/>
    </source>
</evidence>
<evidence type="ECO:0000256" key="4">
    <source>
        <dbReference type="ARBA" id="ARBA00023136"/>
    </source>
</evidence>